<dbReference type="Gene3D" id="3.40.50.1000">
    <property type="entry name" value="HAD superfamily/HAD-like"/>
    <property type="match status" value="1"/>
</dbReference>
<organism evidence="3 4">
    <name type="scientific">Armillaria ostoyae</name>
    <name type="common">Armillaria root rot fungus</name>
    <dbReference type="NCBI Taxonomy" id="47428"/>
    <lineage>
        <taxon>Eukaryota</taxon>
        <taxon>Fungi</taxon>
        <taxon>Dikarya</taxon>
        <taxon>Basidiomycota</taxon>
        <taxon>Agaricomycotina</taxon>
        <taxon>Agaricomycetes</taxon>
        <taxon>Agaricomycetidae</taxon>
        <taxon>Agaricales</taxon>
        <taxon>Marasmiineae</taxon>
        <taxon>Physalacriaceae</taxon>
        <taxon>Armillaria</taxon>
    </lineage>
</organism>
<sequence length="241" mass="27001">MTTVTKRKLLVLDLNGALLFRPKHKKSRTCHPRPYLSTFTSFLFHPTTREWLDTMVWSSAQPKNVGWMVERAFGQHVDKLKLVWTRDQMGLSKAEYGRKTQTTKDLSRVWASLGDFNGKNTILLDDSPSKVRLQPYNHICVEEYTRSARGAAEKGDDLVAKMGSLSLGVDVDDETLLAVIGILDCIKSEDDVAKWVEGGGLLPGKVAEVSQWYTNPDILRDWAKLGKQALDALPQVESVAV</sequence>
<protein>
    <recommendedName>
        <fullName evidence="1">Mitochondrial import inner membrane translocase subunit TIM50</fullName>
    </recommendedName>
</protein>
<keyword evidence="1" id="KW-0811">Translocation</keyword>
<dbReference type="OrthoDB" id="1711508at2759"/>
<keyword evidence="4" id="KW-1185">Reference proteome</keyword>
<dbReference type="InterPro" id="IPR023214">
    <property type="entry name" value="HAD_sf"/>
</dbReference>
<evidence type="ECO:0000313" key="3">
    <source>
        <dbReference type="EMBL" id="SJK97109.1"/>
    </source>
</evidence>
<dbReference type="GO" id="GO:0005744">
    <property type="term" value="C:TIM23 mitochondrial import inner membrane translocase complex"/>
    <property type="evidence" value="ECO:0007669"/>
    <property type="project" value="UniProtKB-UniRule"/>
</dbReference>
<dbReference type="GO" id="GO:0015031">
    <property type="term" value="P:protein transport"/>
    <property type="evidence" value="ECO:0007669"/>
    <property type="project" value="UniProtKB-KW"/>
</dbReference>
<dbReference type="SUPFAM" id="SSF56784">
    <property type="entry name" value="HAD-like"/>
    <property type="match status" value="1"/>
</dbReference>
<keyword evidence="1" id="KW-0813">Transport</keyword>
<dbReference type="STRING" id="47428.A0A284QKW0"/>
<dbReference type="InterPro" id="IPR050365">
    <property type="entry name" value="TIM50"/>
</dbReference>
<comment type="subcellular location">
    <subcellularLocation>
        <location evidence="1">Mitochondrion inner membrane</location>
        <topology evidence="1">Single-pass membrane protein</topology>
    </subcellularLocation>
</comment>
<dbReference type="Pfam" id="PF03031">
    <property type="entry name" value="NIF"/>
    <property type="match status" value="1"/>
</dbReference>
<feature type="domain" description="FCP1 homology" evidence="2">
    <location>
        <begin position="3"/>
        <end position="165"/>
    </location>
</feature>
<dbReference type="OMA" id="HICVEEY"/>
<keyword evidence="1" id="KW-0809">Transit peptide</keyword>
<dbReference type="InterPro" id="IPR004274">
    <property type="entry name" value="FCP1_dom"/>
</dbReference>
<dbReference type="InterPro" id="IPR036412">
    <property type="entry name" value="HAD-like_sf"/>
</dbReference>
<comment type="similarity">
    <text evidence="1">Belongs to the TIM50 family.</text>
</comment>
<evidence type="ECO:0000313" key="4">
    <source>
        <dbReference type="Proteomes" id="UP000219338"/>
    </source>
</evidence>
<comment type="function">
    <text evidence="1">Essential component of the TIM23 complex, a complex that mediates the translocation of transit peptide-containing proteins across the mitochondrial inner membrane.</text>
</comment>
<keyword evidence="1" id="KW-0653">Protein transport</keyword>
<evidence type="ECO:0000259" key="2">
    <source>
        <dbReference type="PROSITE" id="PS50969"/>
    </source>
</evidence>
<accession>A0A284QKW0</accession>
<proteinExistence type="inferred from homology"/>
<dbReference type="PANTHER" id="PTHR12210">
    <property type="entry name" value="DULLARD PROTEIN PHOSPHATASE"/>
    <property type="match status" value="1"/>
</dbReference>
<dbReference type="EMBL" id="FUEG01000001">
    <property type="protein sequence ID" value="SJK97109.1"/>
    <property type="molecule type" value="Genomic_DNA"/>
</dbReference>
<reference evidence="4" key="1">
    <citation type="journal article" date="2017" name="Nat. Ecol. Evol.">
        <title>Genome expansion and lineage-specific genetic innovations in the forest pathogenic fungi Armillaria.</title>
        <authorList>
            <person name="Sipos G."/>
            <person name="Prasanna A.N."/>
            <person name="Walter M.C."/>
            <person name="O'Connor E."/>
            <person name="Balint B."/>
            <person name="Krizsan K."/>
            <person name="Kiss B."/>
            <person name="Hess J."/>
            <person name="Varga T."/>
            <person name="Slot J."/>
            <person name="Riley R."/>
            <person name="Boka B."/>
            <person name="Rigling D."/>
            <person name="Barry K."/>
            <person name="Lee J."/>
            <person name="Mihaltcheva S."/>
            <person name="LaButti K."/>
            <person name="Lipzen A."/>
            <person name="Waldron R."/>
            <person name="Moloney N.M."/>
            <person name="Sperisen C."/>
            <person name="Kredics L."/>
            <person name="Vagvoelgyi C."/>
            <person name="Patrignani A."/>
            <person name="Fitzpatrick D."/>
            <person name="Nagy I."/>
            <person name="Doyle S."/>
            <person name="Anderson J.B."/>
            <person name="Grigoriev I.V."/>
            <person name="Gueldener U."/>
            <person name="Muensterkoetter M."/>
            <person name="Nagy L.G."/>
        </authorList>
    </citation>
    <scope>NUCLEOTIDE SEQUENCE [LARGE SCALE GENOMIC DNA]</scope>
    <source>
        <strain evidence="4">C18/9</strain>
    </source>
</reference>
<dbReference type="Proteomes" id="UP000219338">
    <property type="component" value="Unassembled WGS sequence"/>
</dbReference>
<dbReference type="AlphaFoldDB" id="A0A284QKW0"/>
<comment type="subunit">
    <text evidence="1">Component of the TIM23 complex.</text>
</comment>
<name>A0A284QKW0_ARMOS</name>
<dbReference type="SMART" id="SM00577">
    <property type="entry name" value="CPDc"/>
    <property type="match status" value="1"/>
</dbReference>
<evidence type="ECO:0000256" key="1">
    <source>
        <dbReference type="RuleBase" id="RU365079"/>
    </source>
</evidence>
<gene>
    <name evidence="3" type="ORF">ARMOST_00359</name>
</gene>
<dbReference type="PROSITE" id="PS50969">
    <property type="entry name" value="FCP1"/>
    <property type="match status" value="1"/>
</dbReference>
<keyword evidence="1" id="KW-0496">Mitochondrion</keyword>